<protein>
    <recommendedName>
        <fullName evidence="3">Pseudouridine synthase</fullName>
        <ecNumber evidence="3">5.4.99.-</ecNumber>
    </recommendedName>
</protein>
<reference evidence="6 7" key="1">
    <citation type="submission" date="2020-04" db="EMBL/GenBank/DDBJ databases">
        <title>Draft genome of Leeia sp. IMCC25680.</title>
        <authorList>
            <person name="Song J."/>
            <person name="Cho J.-C."/>
        </authorList>
    </citation>
    <scope>NUCLEOTIDE SEQUENCE [LARGE SCALE GENOMIC DNA]</scope>
    <source>
        <strain evidence="6 7">IMCC25680</strain>
    </source>
</reference>
<dbReference type="InterPro" id="IPR006145">
    <property type="entry name" value="PsdUridine_synth_RsuA/RluA"/>
</dbReference>
<proteinExistence type="inferred from homology"/>
<dbReference type="GO" id="GO:0009982">
    <property type="term" value="F:pseudouridine synthase activity"/>
    <property type="evidence" value="ECO:0007669"/>
    <property type="project" value="InterPro"/>
</dbReference>
<evidence type="ECO:0000259" key="5">
    <source>
        <dbReference type="Pfam" id="PF00849"/>
    </source>
</evidence>
<dbReference type="PANTHER" id="PTHR47683">
    <property type="entry name" value="PSEUDOURIDINE SYNTHASE FAMILY PROTEIN-RELATED"/>
    <property type="match status" value="1"/>
</dbReference>
<dbReference type="Pfam" id="PF00849">
    <property type="entry name" value="PseudoU_synth_2"/>
    <property type="match status" value="1"/>
</dbReference>
<dbReference type="Gene3D" id="3.30.70.1560">
    <property type="entry name" value="Alpha-L RNA-binding motif"/>
    <property type="match status" value="1"/>
</dbReference>
<evidence type="ECO:0000256" key="2">
    <source>
        <dbReference type="ARBA" id="ARBA00023235"/>
    </source>
</evidence>
<evidence type="ECO:0000256" key="3">
    <source>
        <dbReference type="RuleBase" id="RU003887"/>
    </source>
</evidence>
<dbReference type="SUPFAM" id="SSF55120">
    <property type="entry name" value="Pseudouridine synthase"/>
    <property type="match status" value="1"/>
</dbReference>
<sequence>MPDLILLNKPYGVICQFSGHPTHPTLSSLIDRPGFYAAGRLDTDSEGLLLLTDHGGLNHRITDPRHKLPKTYWVQVEGEPDELQLQALREGVNLGDFVTLPAQVQRLALPDVWPRQPPIRVRKHIPDSWLELTIREGKNRQVRRMTAKVGLPTLRLIRVRIGEWALDGLQPGEQRVLQVSAPPVVQSAAVVKPGARTARHGVETERDGSRRRRAAGPLPAGGGNHRRRRSS</sequence>
<dbReference type="PANTHER" id="PTHR47683:SF2">
    <property type="entry name" value="RNA-BINDING S4 DOMAIN-CONTAINING PROTEIN"/>
    <property type="match status" value="1"/>
</dbReference>
<dbReference type="EMBL" id="JABAIM010000001">
    <property type="protein sequence ID" value="NLR74777.1"/>
    <property type="molecule type" value="Genomic_DNA"/>
</dbReference>
<accession>A0A847S6V5</accession>
<keyword evidence="7" id="KW-1185">Reference proteome</keyword>
<dbReference type="EC" id="5.4.99.-" evidence="3"/>
<comment type="similarity">
    <text evidence="1 3">Belongs to the pseudouridine synthase RsuA family.</text>
</comment>
<evidence type="ECO:0000256" key="4">
    <source>
        <dbReference type="SAM" id="MobiDB-lite"/>
    </source>
</evidence>
<dbReference type="InterPro" id="IPR000748">
    <property type="entry name" value="PsdUridine_synth_RsuA/RluB/E/F"/>
</dbReference>
<dbReference type="GO" id="GO:0140098">
    <property type="term" value="F:catalytic activity, acting on RNA"/>
    <property type="evidence" value="ECO:0007669"/>
    <property type="project" value="UniProtKB-ARBA"/>
</dbReference>
<feature type="domain" description="Pseudouridine synthase RsuA/RluA-like" evidence="5">
    <location>
        <begin position="3"/>
        <end position="147"/>
    </location>
</feature>
<evidence type="ECO:0000256" key="1">
    <source>
        <dbReference type="ARBA" id="ARBA00008348"/>
    </source>
</evidence>
<dbReference type="InterPro" id="IPR050343">
    <property type="entry name" value="RsuA_PseudoU_synthase"/>
</dbReference>
<dbReference type="PROSITE" id="PS01149">
    <property type="entry name" value="PSI_RSU"/>
    <property type="match status" value="1"/>
</dbReference>
<dbReference type="InterPro" id="IPR020094">
    <property type="entry name" value="TruA/RsuA/RluB/E/F_N"/>
</dbReference>
<keyword evidence="2 3" id="KW-0413">Isomerase</keyword>
<evidence type="ECO:0000313" key="7">
    <source>
        <dbReference type="Proteomes" id="UP000587991"/>
    </source>
</evidence>
<dbReference type="NCBIfam" id="TIGR00093">
    <property type="entry name" value="pseudouridine synthase"/>
    <property type="match status" value="1"/>
</dbReference>
<dbReference type="InterPro" id="IPR020103">
    <property type="entry name" value="PsdUridine_synth_cat_dom_sf"/>
</dbReference>
<name>A0A847S6V5_9NEIS</name>
<dbReference type="GO" id="GO:0003723">
    <property type="term" value="F:RNA binding"/>
    <property type="evidence" value="ECO:0007669"/>
    <property type="project" value="InterPro"/>
</dbReference>
<dbReference type="GO" id="GO:0006364">
    <property type="term" value="P:rRNA processing"/>
    <property type="evidence" value="ECO:0007669"/>
    <property type="project" value="UniProtKB-ARBA"/>
</dbReference>
<feature type="region of interest" description="Disordered" evidence="4">
    <location>
        <begin position="193"/>
        <end position="231"/>
    </location>
</feature>
<comment type="caution">
    <text evidence="6">The sequence shown here is derived from an EMBL/GenBank/DDBJ whole genome shotgun (WGS) entry which is preliminary data.</text>
</comment>
<dbReference type="InterPro" id="IPR018496">
    <property type="entry name" value="PsdUridine_synth_RsuA/RluB_CS"/>
</dbReference>
<evidence type="ECO:0000313" key="6">
    <source>
        <dbReference type="EMBL" id="NLR74777.1"/>
    </source>
</evidence>
<dbReference type="InterPro" id="IPR042092">
    <property type="entry name" value="PsdUridine_s_RsuA/RluB/E/F_cat"/>
</dbReference>
<dbReference type="GO" id="GO:0001522">
    <property type="term" value="P:pseudouridine synthesis"/>
    <property type="evidence" value="ECO:0007669"/>
    <property type="project" value="InterPro"/>
</dbReference>
<organism evidence="6 7">
    <name type="scientific">Leeia aquatica</name>
    <dbReference type="NCBI Taxonomy" id="2725557"/>
    <lineage>
        <taxon>Bacteria</taxon>
        <taxon>Pseudomonadati</taxon>
        <taxon>Pseudomonadota</taxon>
        <taxon>Betaproteobacteria</taxon>
        <taxon>Neisseriales</taxon>
        <taxon>Leeiaceae</taxon>
        <taxon>Leeia</taxon>
    </lineage>
</organism>
<dbReference type="Gene3D" id="3.30.70.580">
    <property type="entry name" value="Pseudouridine synthase I, catalytic domain, N-terminal subdomain"/>
    <property type="match status" value="1"/>
</dbReference>
<dbReference type="AlphaFoldDB" id="A0A847S6V5"/>
<gene>
    <name evidence="6" type="ORF">HF682_06340</name>
</gene>
<dbReference type="Proteomes" id="UP000587991">
    <property type="component" value="Unassembled WGS sequence"/>
</dbReference>